<accession>A0ACC1RSC9</accession>
<proteinExistence type="predicted"/>
<protein>
    <submittedName>
        <fullName evidence="1">Uncharacterized protein</fullName>
    </submittedName>
</protein>
<reference evidence="1" key="1">
    <citation type="submission" date="2022-08" db="EMBL/GenBank/DDBJ databases">
        <title>Genome Sequence of Fusarium decemcellulare.</title>
        <authorList>
            <person name="Buettner E."/>
        </authorList>
    </citation>
    <scope>NUCLEOTIDE SEQUENCE</scope>
    <source>
        <strain evidence="1">Babe19</strain>
    </source>
</reference>
<keyword evidence="2" id="KW-1185">Reference proteome</keyword>
<dbReference type="EMBL" id="JANRMS010001973">
    <property type="protein sequence ID" value="KAJ3525052.1"/>
    <property type="molecule type" value="Genomic_DNA"/>
</dbReference>
<organism evidence="1 2">
    <name type="scientific">Fusarium decemcellulare</name>
    <dbReference type="NCBI Taxonomy" id="57161"/>
    <lineage>
        <taxon>Eukaryota</taxon>
        <taxon>Fungi</taxon>
        <taxon>Dikarya</taxon>
        <taxon>Ascomycota</taxon>
        <taxon>Pezizomycotina</taxon>
        <taxon>Sordariomycetes</taxon>
        <taxon>Hypocreomycetidae</taxon>
        <taxon>Hypocreales</taxon>
        <taxon>Nectriaceae</taxon>
        <taxon>Fusarium</taxon>
        <taxon>Fusarium decemcellulare species complex</taxon>
    </lineage>
</organism>
<evidence type="ECO:0000313" key="2">
    <source>
        <dbReference type="Proteomes" id="UP001148629"/>
    </source>
</evidence>
<evidence type="ECO:0000313" key="1">
    <source>
        <dbReference type="EMBL" id="KAJ3525052.1"/>
    </source>
</evidence>
<comment type="caution">
    <text evidence="1">The sequence shown here is derived from an EMBL/GenBank/DDBJ whole genome shotgun (WGS) entry which is preliminary data.</text>
</comment>
<name>A0ACC1RSC9_9HYPO</name>
<gene>
    <name evidence="1" type="ORF">NM208_g11806</name>
</gene>
<dbReference type="Proteomes" id="UP001148629">
    <property type="component" value="Unassembled WGS sequence"/>
</dbReference>
<sequence length="132" mass="15063">MARTKEDVVASKADASPRIAKSAGGVSKDSETPVKRGRGRPRSNNPEQPVFQRLSRSCIRLCATDQARPRRWLRKISPLTFSPKKRKQKLALREEQTRLEEPQPGHNQPILLRPLHRGFQAPENQVLYTCEE</sequence>